<gene>
    <name evidence="3" type="ORF">GQM13_06405</name>
    <name evidence="2" type="ORF">GQM21_17330</name>
</gene>
<dbReference type="EMBL" id="WTMQ01000002">
    <property type="protein sequence ID" value="MWL03080.1"/>
    <property type="molecule type" value="Genomic_DNA"/>
</dbReference>
<dbReference type="EMBL" id="WTML01000070">
    <property type="protein sequence ID" value="MWK98920.1"/>
    <property type="molecule type" value="Genomic_DNA"/>
</dbReference>
<dbReference type="AlphaFoldDB" id="A0A6D0DFN3"/>
<dbReference type="RefSeq" id="WP_157704331.1">
    <property type="nucleotide sequence ID" value="NZ_WTMQ01000002.1"/>
</dbReference>
<dbReference type="Proteomes" id="UP000430081">
    <property type="component" value="Unassembled WGS sequence"/>
</dbReference>
<comment type="caution">
    <text evidence="3">The sequence shown here is derived from an EMBL/GenBank/DDBJ whole genome shotgun (WGS) entry which is preliminary data.</text>
</comment>
<organism evidence="3 4">
    <name type="scientific">Escherichia coli</name>
    <dbReference type="NCBI Taxonomy" id="562"/>
    <lineage>
        <taxon>Bacteria</taxon>
        <taxon>Pseudomonadati</taxon>
        <taxon>Pseudomonadota</taxon>
        <taxon>Gammaproteobacteria</taxon>
        <taxon>Enterobacterales</taxon>
        <taxon>Enterobacteriaceae</taxon>
        <taxon>Escherichia</taxon>
    </lineage>
</organism>
<feature type="signal peptide" evidence="1">
    <location>
        <begin position="1"/>
        <end position="23"/>
    </location>
</feature>
<keyword evidence="1" id="KW-0732">Signal</keyword>
<name>A0A6D0DFN3_ECOLX</name>
<sequence length="136" mass="14586">MLKMMTSTVPALILSLAAFSAGAAQLPASLMDKDNPGQEYWCQGNDINTSMCSLTGVSDDHKFALIQDLPGPACEDLSFGIIDLVFNTGLNIPYDGGDCKGDVKAGFVRGTKDNALYVKIVRGSKTLRQYKVQTGF</sequence>
<evidence type="ECO:0000256" key="1">
    <source>
        <dbReference type="SAM" id="SignalP"/>
    </source>
</evidence>
<evidence type="ECO:0000313" key="2">
    <source>
        <dbReference type="EMBL" id="MWK98920.1"/>
    </source>
</evidence>
<evidence type="ECO:0000313" key="4">
    <source>
        <dbReference type="Proteomes" id="UP000430081"/>
    </source>
</evidence>
<proteinExistence type="predicted"/>
<protein>
    <submittedName>
        <fullName evidence="3">Uncharacterized protein</fullName>
    </submittedName>
</protein>
<evidence type="ECO:0000313" key="3">
    <source>
        <dbReference type="EMBL" id="MWL03080.1"/>
    </source>
</evidence>
<dbReference type="Proteomes" id="UP000462271">
    <property type="component" value="Unassembled WGS sequence"/>
</dbReference>
<evidence type="ECO:0000313" key="5">
    <source>
        <dbReference type="Proteomes" id="UP000462271"/>
    </source>
</evidence>
<reference evidence="4 5" key="1">
    <citation type="submission" date="2019-12" db="EMBL/GenBank/DDBJ databases">
        <title>Enteriobacteria Tanzani isolates_10432.</title>
        <authorList>
            <person name="Subbiah M."/>
            <person name="Call D."/>
        </authorList>
    </citation>
    <scope>NUCLEOTIDE SEQUENCE [LARGE SCALE GENOMIC DNA]</scope>
    <source>
        <strain evidence="3 4">10432wG7</strain>
        <strain evidence="2 5">10432wG8</strain>
    </source>
</reference>
<accession>A0A6D0DFN3</accession>
<feature type="chain" id="PRO_5036384071" evidence="1">
    <location>
        <begin position="24"/>
        <end position="136"/>
    </location>
</feature>